<proteinExistence type="predicted"/>
<keyword evidence="5" id="KW-1185">Reference proteome</keyword>
<dbReference type="KEGG" id="hyl:LPB072_15720"/>
<reference evidence="4 5" key="1">
    <citation type="submission" date="2016-02" db="EMBL/GenBank/DDBJ databases">
        <title>Draft genome sequence of Hydrogenophaga sp. LPB0072.</title>
        <authorList>
            <person name="Shin S.-K."/>
            <person name="Yi H."/>
        </authorList>
    </citation>
    <scope>NUCLEOTIDE SEQUENCE [LARGE SCALE GENOMIC DNA]</scope>
    <source>
        <strain evidence="4 5">LPB0072</strain>
    </source>
</reference>
<feature type="transmembrane region" description="Helical" evidence="1">
    <location>
        <begin position="52"/>
        <end position="75"/>
    </location>
</feature>
<dbReference type="EMBL" id="LVWD01000001">
    <property type="protein sequence ID" value="OAD43965.1"/>
    <property type="molecule type" value="Genomic_DNA"/>
</dbReference>
<evidence type="ECO:0000256" key="1">
    <source>
        <dbReference type="SAM" id="Phobius"/>
    </source>
</evidence>
<sequence length="90" mass="10440">MSSKPTPAENRRLYWRKTLRLTAGLLLIWFLVSFVATYFARDLNFTFFGWPFSFWLGAQGGPLVYVLLVGFYAWAMNRLDAAHDQDDVVD</sequence>
<dbReference type="InterPro" id="IPR019886">
    <property type="entry name" value="Na_symporter_ssu"/>
</dbReference>
<keyword evidence="1" id="KW-0472">Membrane</keyword>
<dbReference type="Proteomes" id="UP000185657">
    <property type="component" value="Unassembled WGS sequence"/>
</dbReference>
<dbReference type="Proteomes" id="UP000185680">
    <property type="component" value="Chromosome"/>
</dbReference>
<evidence type="ECO:0000313" key="6">
    <source>
        <dbReference type="Proteomes" id="UP000185680"/>
    </source>
</evidence>
<dbReference type="EMBL" id="CP017476">
    <property type="protein sequence ID" value="AOW14073.1"/>
    <property type="molecule type" value="Genomic_DNA"/>
</dbReference>
<feature type="domain" description="Sodium symporter small subunit" evidence="2">
    <location>
        <begin position="12"/>
        <end position="84"/>
    </location>
</feature>
<feature type="transmembrane region" description="Helical" evidence="1">
    <location>
        <begin position="21"/>
        <end position="40"/>
    </location>
</feature>
<dbReference type="RefSeq" id="WP_066083957.1">
    <property type="nucleotide sequence ID" value="NZ_CP017476.1"/>
</dbReference>
<gene>
    <name evidence="3" type="ORF">LPB072_15720</name>
    <name evidence="4" type="ORF">LPB72_00095</name>
</gene>
<evidence type="ECO:0000313" key="3">
    <source>
        <dbReference type="EMBL" id="AOW14073.1"/>
    </source>
</evidence>
<evidence type="ECO:0000313" key="4">
    <source>
        <dbReference type="EMBL" id="OAD43965.1"/>
    </source>
</evidence>
<dbReference type="NCBIfam" id="TIGR03647">
    <property type="entry name" value="Na_symport_sm"/>
    <property type="match status" value="1"/>
</dbReference>
<dbReference type="Pfam" id="PF13937">
    <property type="entry name" value="DUF4212"/>
    <property type="match status" value="1"/>
</dbReference>
<keyword evidence="1" id="KW-1133">Transmembrane helix</keyword>
<keyword evidence="1" id="KW-0812">Transmembrane</keyword>
<dbReference type="STRING" id="1763535.LPB072_15720"/>
<reference evidence="3 6" key="2">
    <citation type="submission" date="2016-10" db="EMBL/GenBank/DDBJ databases">
        <title>Hydorgenophaga sp. LPB0072 isolated from gastropod.</title>
        <authorList>
            <person name="Kim E."/>
            <person name="Yi H."/>
        </authorList>
    </citation>
    <scope>NUCLEOTIDE SEQUENCE [LARGE SCALE GENOMIC DNA]</scope>
    <source>
        <strain evidence="3 6">LPB0072</strain>
    </source>
</reference>
<protein>
    <recommendedName>
        <fullName evidence="2">Sodium symporter small subunit domain-containing protein</fullName>
    </recommendedName>
</protein>
<dbReference type="OrthoDB" id="9797746at2"/>
<accession>A0A162N0G7</accession>
<evidence type="ECO:0000259" key="2">
    <source>
        <dbReference type="Pfam" id="PF13937"/>
    </source>
</evidence>
<name>A0A162N0G7_9BURK</name>
<dbReference type="AlphaFoldDB" id="A0A162N0G7"/>
<evidence type="ECO:0000313" key="5">
    <source>
        <dbReference type="Proteomes" id="UP000185657"/>
    </source>
</evidence>
<organism evidence="3 6">
    <name type="scientific">Hydrogenophaga crassostreae</name>
    <dbReference type="NCBI Taxonomy" id="1763535"/>
    <lineage>
        <taxon>Bacteria</taxon>
        <taxon>Pseudomonadati</taxon>
        <taxon>Pseudomonadota</taxon>
        <taxon>Betaproteobacteria</taxon>
        <taxon>Burkholderiales</taxon>
        <taxon>Comamonadaceae</taxon>
        <taxon>Hydrogenophaga</taxon>
    </lineage>
</organism>